<reference evidence="2" key="1">
    <citation type="submission" date="2011-07" db="EMBL/GenBank/DDBJ databases">
        <authorList>
            <consortium name="Caenorhabditis brenneri Sequencing and Analysis Consortium"/>
            <person name="Wilson R.K."/>
        </authorList>
    </citation>
    <scope>NUCLEOTIDE SEQUENCE [LARGE SCALE GENOMIC DNA]</scope>
    <source>
        <strain evidence="2">PB2801</strain>
    </source>
</reference>
<dbReference type="InParanoid" id="G0NJ58"/>
<dbReference type="Proteomes" id="UP000008068">
    <property type="component" value="Unassembled WGS sequence"/>
</dbReference>
<sequence length="176" mass="20327">MSLTLLKLPFLAYREVVRSMNIREIVLFPQLSNKCRNIVRVSIPKDSSLLLYCFISLDSLKVVIKSSKADSVDYQTDLPVPYKIGDEYFSAIFTSSGDYGRIQTEIDQPQTQESMMDLFKYFIETLNNPAIFLNEILTDGMGLFYKLIRRKDGLLMEIAFYRGTIHFARLPEDDQP</sequence>
<accession>G0NJ58</accession>
<proteinExistence type="predicted"/>
<protein>
    <recommendedName>
        <fullName evidence="3">F-box domain-containing protein</fullName>
    </recommendedName>
</protein>
<evidence type="ECO:0008006" key="3">
    <source>
        <dbReference type="Google" id="ProtNLM"/>
    </source>
</evidence>
<name>G0NJ58_CAEBE</name>
<dbReference type="HOGENOM" id="CLU_1526505_0_0_1"/>
<dbReference type="AlphaFoldDB" id="G0NJ58"/>
<evidence type="ECO:0000313" key="1">
    <source>
        <dbReference type="EMBL" id="EGT32196.1"/>
    </source>
</evidence>
<gene>
    <name evidence="1" type="ORF">CAEBREN_25589</name>
</gene>
<organism evidence="2">
    <name type="scientific">Caenorhabditis brenneri</name>
    <name type="common">Nematode worm</name>
    <dbReference type="NCBI Taxonomy" id="135651"/>
    <lineage>
        <taxon>Eukaryota</taxon>
        <taxon>Metazoa</taxon>
        <taxon>Ecdysozoa</taxon>
        <taxon>Nematoda</taxon>
        <taxon>Chromadorea</taxon>
        <taxon>Rhabditida</taxon>
        <taxon>Rhabditina</taxon>
        <taxon>Rhabditomorpha</taxon>
        <taxon>Rhabditoidea</taxon>
        <taxon>Rhabditidae</taxon>
        <taxon>Peloderinae</taxon>
        <taxon>Caenorhabditis</taxon>
    </lineage>
</organism>
<keyword evidence="2" id="KW-1185">Reference proteome</keyword>
<dbReference type="OrthoDB" id="5910541at2759"/>
<dbReference type="EMBL" id="GL379894">
    <property type="protein sequence ID" value="EGT32196.1"/>
    <property type="molecule type" value="Genomic_DNA"/>
</dbReference>
<evidence type="ECO:0000313" key="2">
    <source>
        <dbReference type="Proteomes" id="UP000008068"/>
    </source>
</evidence>